<evidence type="ECO:0000313" key="3">
    <source>
        <dbReference type="Proteomes" id="UP000188184"/>
    </source>
</evidence>
<feature type="domain" description="Histidine kinase/HSP90-like ATPase" evidence="1">
    <location>
        <begin position="36"/>
        <end position="135"/>
    </location>
</feature>
<keyword evidence="2" id="KW-0067">ATP-binding</keyword>
<keyword evidence="3" id="KW-1185">Reference proteome</keyword>
<dbReference type="InterPro" id="IPR003594">
    <property type="entry name" value="HATPase_dom"/>
</dbReference>
<accession>A0A1Q2L4X7</accession>
<sequence>MEQTTLMTIDILDERGIAEARRMGREFLKQLAFRLIDQSRIITAISELARNIFNYALPGKIFLEVISRGRKTGLKLTAADEGPGIEDVSKALECGFTTSGGLGAGLPGVRSLMDEFSCTSRAGIGTTITAIKWLK</sequence>
<dbReference type="SMART" id="SM00387">
    <property type="entry name" value="HATPase_c"/>
    <property type="match status" value="1"/>
</dbReference>
<organism evidence="2 3">
    <name type="scientific">Planococcus lenghuensis</name>
    <dbReference type="NCBI Taxonomy" id="2213202"/>
    <lineage>
        <taxon>Bacteria</taxon>
        <taxon>Bacillati</taxon>
        <taxon>Bacillota</taxon>
        <taxon>Bacilli</taxon>
        <taxon>Bacillales</taxon>
        <taxon>Caryophanaceae</taxon>
        <taxon>Planococcus</taxon>
    </lineage>
</organism>
<dbReference type="Pfam" id="PF02518">
    <property type="entry name" value="HATPase_c"/>
    <property type="match status" value="1"/>
</dbReference>
<dbReference type="SUPFAM" id="SSF55874">
    <property type="entry name" value="ATPase domain of HSP90 chaperone/DNA topoisomerase II/histidine kinase"/>
    <property type="match status" value="1"/>
</dbReference>
<dbReference type="EMBL" id="CP019640">
    <property type="protein sequence ID" value="AQQ54942.1"/>
    <property type="molecule type" value="Genomic_DNA"/>
</dbReference>
<dbReference type="CDD" id="cd16934">
    <property type="entry name" value="HATPase_RsbT-like"/>
    <property type="match status" value="1"/>
</dbReference>
<protein>
    <submittedName>
        <fullName evidence="2">ATP-binding protein</fullName>
    </submittedName>
</protein>
<proteinExistence type="predicted"/>
<reference evidence="2 3" key="1">
    <citation type="submission" date="2017-02" db="EMBL/GenBank/DDBJ databases">
        <title>The complete genomic sequence of a novel cold adapted crude oil-degrading bacterium Planococcus qaidamina Y42.</title>
        <authorList>
            <person name="Yang R."/>
        </authorList>
    </citation>
    <scope>NUCLEOTIDE SEQUENCE [LARGE SCALE GENOMIC DNA]</scope>
    <source>
        <strain evidence="2 3">Y42</strain>
    </source>
</reference>
<evidence type="ECO:0000259" key="1">
    <source>
        <dbReference type="SMART" id="SM00387"/>
    </source>
</evidence>
<dbReference type="GO" id="GO:0005524">
    <property type="term" value="F:ATP binding"/>
    <property type="evidence" value="ECO:0007669"/>
    <property type="project" value="UniProtKB-KW"/>
</dbReference>
<dbReference type="AlphaFoldDB" id="A0A1Q2L4X7"/>
<evidence type="ECO:0000313" key="2">
    <source>
        <dbReference type="EMBL" id="AQQ54942.1"/>
    </source>
</evidence>
<dbReference type="KEGG" id="pmar:B0X71_01020"/>
<dbReference type="InterPro" id="IPR036890">
    <property type="entry name" value="HATPase_C_sf"/>
</dbReference>
<dbReference type="Proteomes" id="UP000188184">
    <property type="component" value="Chromosome"/>
</dbReference>
<gene>
    <name evidence="2" type="ORF">B0X71_01020</name>
</gene>
<keyword evidence="2" id="KW-0547">Nucleotide-binding</keyword>
<name>A0A1Q2L4X7_9BACL</name>
<dbReference type="Gene3D" id="3.30.565.10">
    <property type="entry name" value="Histidine kinase-like ATPase, C-terminal domain"/>
    <property type="match status" value="1"/>
</dbReference>
<dbReference type="OrthoDB" id="9799195at2"/>